<reference evidence="3 4" key="1">
    <citation type="submission" date="2013-11" db="EMBL/GenBank/DDBJ databases">
        <title>Complete genome sequence of Clostridum sp. M2/40.</title>
        <authorList>
            <person name="Wibberg D."/>
            <person name="Puehler A."/>
            <person name="Schlueter A."/>
        </authorList>
    </citation>
    <scope>NUCLEOTIDE SEQUENCE [LARGE SCALE GENOMIC DNA]</scope>
    <source>
        <strain evidence="4">M2/40</strain>
    </source>
</reference>
<dbReference type="Pfam" id="PF05257">
    <property type="entry name" value="CHAP"/>
    <property type="match status" value="1"/>
</dbReference>
<dbReference type="PATRIC" id="fig|1216932.3.peg.3049"/>
<name>W6SK63_9CLOT</name>
<dbReference type="OrthoDB" id="9765517at2"/>
<dbReference type="EMBL" id="HG917869">
    <property type="protein sequence ID" value="CDM70200.1"/>
    <property type="molecule type" value="Genomic_DNA"/>
</dbReference>
<dbReference type="GO" id="GO:0016874">
    <property type="term" value="F:ligase activity"/>
    <property type="evidence" value="ECO:0007669"/>
    <property type="project" value="TreeGrafter"/>
</dbReference>
<keyword evidence="1" id="KW-0812">Transmembrane</keyword>
<evidence type="ECO:0000313" key="3">
    <source>
        <dbReference type="EMBL" id="CDM70200.1"/>
    </source>
</evidence>
<accession>W6SK63</accession>
<organism evidence="3 4">
    <name type="scientific">Clostridium bornimense</name>
    <dbReference type="NCBI Taxonomy" id="1216932"/>
    <lineage>
        <taxon>Bacteria</taxon>
        <taxon>Bacillati</taxon>
        <taxon>Bacillota</taxon>
        <taxon>Clostridia</taxon>
        <taxon>Eubacteriales</taxon>
        <taxon>Clostridiaceae</taxon>
        <taxon>Clostridium</taxon>
    </lineage>
</organism>
<dbReference type="AlphaFoldDB" id="W6SK63"/>
<feature type="transmembrane region" description="Helical" evidence="1">
    <location>
        <begin position="6"/>
        <end position="22"/>
    </location>
</feature>
<sequence length="188" mass="22305">MRRKHIGLLIVIIFLGITYFLYDSSKIGKKIDQYKNVPVYYNGIVYAKSYGENYSTDGYYYGFKWQCVEYVKRFYYDAKNHSMPDGYGNAKDFFDENVAEGELNERRNLIQYRNGGNMKPEEDDLIVFNDTKYGHVAIVTKVTNQYIEVIQQNVWGKSREKYKLVEKDNKYFVGDKHKPVGWLRKDEE</sequence>
<dbReference type="InterPro" id="IPR038765">
    <property type="entry name" value="Papain-like_cys_pep_sf"/>
</dbReference>
<keyword evidence="1" id="KW-0472">Membrane</keyword>
<dbReference type="KEGG" id="clt:CM240_3083"/>
<dbReference type="HOGENOM" id="CLU_105421_0_0_9"/>
<dbReference type="Proteomes" id="UP000019426">
    <property type="component" value="Chromosome M2/40_rep2"/>
</dbReference>
<dbReference type="PROSITE" id="PS50911">
    <property type="entry name" value="CHAP"/>
    <property type="match status" value="1"/>
</dbReference>
<feature type="domain" description="Peptidase C51" evidence="2">
    <location>
        <begin position="42"/>
        <end position="174"/>
    </location>
</feature>
<dbReference type="InterPro" id="IPR007921">
    <property type="entry name" value="CHAP_dom"/>
</dbReference>
<evidence type="ECO:0000313" key="4">
    <source>
        <dbReference type="Proteomes" id="UP000019426"/>
    </source>
</evidence>
<dbReference type="RefSeq" id="WP_044040340.1">
    <property type="nucleotide sequence ID" value="NZ_HG917869.1"/>
</dbReference>
<gene>
    <name evidence="3" type="ORF">CM240_3083</name>
</gene>
<protein>
    <submittedName>
        <fullName evidence="3">Amidase</fullName>
    </submittedName>
</protein>
<dbReference type="PANTHER" id="PTHR30094:SF0">
    <property type="entry name" value="BIFUNCTIONAL GLUTATHIONYLSPERMIDINE SYNTHETASE_AMIDASE-RELATED"/>
    <property type="match status" value="1"/>
</dbReference>
<dbReference type="eggNOG" id="COG3942">
    <property type="taxonomic scope" value="Bacteria"/>
</dbReference>
<evidence type="ECO:0000259" key="2">
    <source>
        <dbReference type="PROSITE" id="PS50911"/>
    </source>
</evidence>
<keyword evidence="1" id="KW-1133">Transmembrane helix</keyword>
<dbReference type="SUPFAM" id="SSF54001">
    <property type="entry name" value="Cysteine proteinases"/>
    <property type="match status" value="1"/>
</dbReference>
<evidence type="ECO:0000256" key="1">
    <source>
        <dbReference type="SAM" id="Phobius"/>
    </source>
</evidence>
<dbReference type="STRING" id="1216932.CM240_3083"/>
<dbReference type="Gene3D" id="3.90.1720.10">
    <property type="entry name" value="endopeptidase domain like (from Nostoc punctiforme)"/>
    <property type="match status" value="1"/>
</dbReference>
<dbReference type="PANTHER" id="PTHR30094">
    <property type="entry name" value="BIFUNCTIONAL GLUTATHIONYLSPERMIDINE SYNTHETASE/AMIDASE-RELATED"/>
    <property type="match status" value="1"/>
</dbReference>
<keyword evidence="4" id="KW-1185">Reference proteome</keyword>
<dbReference type="InterPro" id="IPR051705">
    <property type="entry name" value="Gsp_Synthetase/Amidase"/>
</dbReference>
<proteinExistence type="predicted"/>